<feature type="region of interest" description="Disordered" evidence="1">
    <location>
        <begin position="147"/>
        <end position="194"/>
    </location>
</feature>
<name>A0A285ISI5_9ACTN</name>
<dbReference type="Proteomes" id="UP000219612">
    <property type="component" value="Unassembled WGS sequence"/>
</dbReference>
<accession>A0A285ISI5</accession>
<keyword evidence="4" id="KW-1185">Reference proteome</keyword>
<feature type="compositionally biased region" description="Pro residues" evidence="1">
    <location>
        <begin position="153"/>
        <end position="165"/>
    </location>
</feature>
<organism evidence="3 4">
    <name type="scientific">Paractinoplanes atraurantiacus</name>
    <dbReference type="NCBI Taxonomy" id="1036182"/>
    <lineage>
        <taxon>Bacteria</taxon>
        <taxon>Bacillati</taxon>
        <taxon>Actinomycetota</taxon>
        <taxon>Actinomycetes</taxon>
        <taxon>Micromonosporales</taxon>
        <taxon>Micromonosporaceae</taxon>
        <taxon>Paractinoplanes</taxon>
    </lineage>
</organism>
<sequence length="194" mass="19870">MNHRRSYLLTLIACLAGAGIAAYGATRTWSLDVAHRPGMSDVRTPRTGADLEPWMIGLALVALAGTGALLATHGWVRRAVGVLLTLAGLGVIAGALAGRLGLDVGEAGSGATFWPIACAVGGAIIAAGGLTAARQGHLWPRMSARYERKPAQPHSPEPGSTPGPLAPAALTSDETPVDPRTAWDALDRGDDPTS</sequence>
<evidence type="ECO:0000256" key="1">
    <source>
        <dbReference type="SAM" id="MobiDB-lite"/>
    </source>
</evidence>
<dbReference type="AlphaFoldDB" id="A0A285ISI5"/>
<dbReference type="EMBL" id="OBDY01000011">
    <property type="protein sequence ID" value="SNY50952.1"/>
    <property type="molecule type" value="Genomic_DNA"/>
</dbReference>
<feature type="compositionally biased region" description="Basic and acidic residues" evidence="1">
    <location>
        <begin position="185"/>
        <end position="194"/>
    </location>
</feature>
<keyword evidence="2" id="KW-1133">Transmembrane helix</keyword>
<gene>
    <name evidence="3" type="ORF">SAMN05421748_111150</name>
</gene>
<evidence type="ECO:0000256" key="2">
    <source>
        <dbReference type="SAM" id="Phobius"/>
    </source>
</evidence>
<feature type="transmembrane region" description="Helical" evidence="2">
    <location>
        <begin position="79"/>
        <end position="100"/>
    </location>
</feature>
<feature type="transmembrane region" description="Helical" evidence="2">
    <location>
        <begin position="112"/>
        <end position="133"/>
    </location>
</feature>
<evidence type="ECO:0000313" key="3">
    <source>
        <dbReference type="EMBL" id="SNY50952.1"/>
    </source>
</evidence>
<evidence type="ECO:0000313" key="4">
    <source>
        <dbReference type="Proteomes" id="UP000219612"/>
    </source>
</evidence>
<feature type="transmembrane region" description="Helical" evidence="2">
    <location>
        <begin position="54"/>
        <end position="72"/>
    </location>
</feature>
<protein>
    <submittedName>
        <fullName evidence="3">Trp region conserved hypothetical membrane protein</fullName>
    </submittedName>
</protein>
<dbReference type="InterPro" id="IPR019051">
    <property type="entry name" value="Trp_biosyn_TM_oprn/chp"/>
</dbReference>
<dbReference type="Pfam" id="PF09534">
    <property type="entry name" value="Trp_oprn_chp"/>
    <property type="match status" value="1"/>
</dbReference>
<keyword evidence="2" id="KW-0472">Membrane</keyword>
<keyword evidence="2" id="KW-0812">Transmembrane</keyword>
<dbReference type="RefSeq" id="WP_097322507.1">
    <property type="nucleotide sequence ID" value="NZ_OBDY01000011.1"/>
</dbReference>
<proteinExistence type="predicted"/>
<reference evidence="3 4" key="1">
    <citation type="submission" date="2017-09" db="EMBL/GenBank/DDBJ databases">
        <authorList>
            <person name="Ehlers B."/>
            <person name="Leendertz F.H."/>
        </authorList>
    </citation>
    <scope>NUCLEOTIDE SEQUENCE [LARGE SCALE GENOMIC DNA]</scope>
    <source>
        <strain evidence="3 4">CGMCC 4.6857</strain>
    </source>
</reference>
<dbReference type="OrthoDB" id="3712369at2"/>